<dbReference type="OrthoDB" id="9805479at2"/>
<dbReference type="InterPro" id="IPR003744">
    <property type="entry name" value="YhhQ"/>
</dbReference>
<dbReference type="GO" id="GO:0022857">
    <property type="term" value="F:transmembrane transporter activity"/>
    <property type="evidence" value="ECO:0007669"/>
    <property type="project" value="UniProtKB-UniRule"/>
</dbReference>
<name>A0A844ZRL2_9SPHN</name>
<dbReference type="AlphaFoldDB" id="A0A844ZRL2"/>
<dbReference type="PANTHER" id="PTHR34300:SF2">
    <property type="entry name" value="QUEUOSINE PRECURSOR TRANSPORTER-RELATED"/>
    <property type="match status" value="1"/>
</dbReference>
<protein>
    <recommendedName>
        <fullName evidence="1">Probable queuosine precursor transporter</fullName>
        <shortName evidence="1">Q precursor transporter</shortName>
    </recommendedName>
</protein>
<dbReference type="GO" id="GO:0005886">
    <property type="term" value="C:plasma membrane"/>
    <property type="evidence" value="ECO:0007669"/>
    <property type="project" value="UniProtKB-SubCell"/>
</dbReference>
<keyword evidence="3" id="KW-1185">Reference proteome</keyword>
<dbReference type="HAMAP" id="MF_02088">
    <property type="entry name" value="Q_prec_transport"/>
    <property type="match status" value="1"/>
</dbReference>
<feature type="transmembrane region" description="Helical" evidence="1">
    <location>
        <begin position="20"/>
        <end position="40"/>
    </location>
</feature>
<feature type="transmembrane region" description="Helical" evidence="1">
    <location>
        <begin position="93"/>
        <end position="112"/>
    </location>
</feature>
<organism evidence="2 3">
    <name type="scientific">Pontixanthobacter aquaemixtae</name>
    <dbReference type="NCBI Taxonomy" id="1958940"/>
    <lineage>
        <taxon>Bacteria</taxon>
        <taxon>Pseudomonadati</taxon>
        <taxon>Pseudomonadota</taxon>
        <taxon>Alphaproteobacteria</taxon>
        <taxon>Sphingomonadales</taxon>
        <taxon>Erythrobacteraceae</taxon>
        <taxon>Pontixanthobacter</taxon>
    </lineage>
</organism>
<evidence type="ECO:0000256" key="1">
    <source>
        <dbReference type="HAMAP-Rule" id="MF_02088"/>
    </source>
</evidence>
<comment type="similarity">
    <text evidence="1">Belongs to the vitamin uptake transporter (VUT/ECF) (TC 2.A.88) family. Q precursor transporter subfamily.</text>
</comment>
<accession>A0A844ZRL2</accession>
<feature type="transmembrane region" description="Helical" evidence="1">
    <location>
        <begin position="175"/>
        <end position="195"/>
    </location>
</feature>
<gene>
    <name evidence="2" type="ORF">GRI41_09025</name>
</gene>
<dbReference type="PANTHER" id="PTHR34300">
    <property type="entry name" value="QUEUOSINE PRECURSOR TRANSPORTER-RELATED"/>
    <property type="match status" value="1"/>
</dbReference>
<sequence length="251" mass="28018">MSETNKPEAAAKPQLSFRHFDLVMAAFVTVLLLSNIIGAAKLSALPMPFWPEGWWPAPDGMFIFGAGILFFPLSYVIGDVLTEVYGYARARRVIWVGFAAMVFMAFMSWAVVAMPPADSWNGQSAYEQVFGLVPRIVLASIIAFWAGEFVNSFVMARMKIWTQGKALWSRTIGSTFVGQGVDSLLFYPIAFLGIWDTRDVILVMVTNWALKVLWEALLTPVTYAAVGWLKKREQVEIFDTDTDFSPFAKSA</sequence>
<dbReference type="RefSeq" id="WP_160604534.1">
    <property type="nucleotide sequence ID" value="NZ_WTYX01000001.1"/>
</dbReference>
<comment type="subcellular location">
    <subcellularLocation>
        <location evidence="1">Cell inner membrane</location>
        <topology evidence="1">Multi-pass membrane protein</topology>
    </subcellularLocation>
</comment>
<feature type="transmembrane region" description="Helical" evidence="1">
    <location>
        <begin position="201"/>
        <end position="226"/>
    </location>
</feature>
<dbReference type="EMBL" id="WTYX01000001">
    <property type="protein sequence ID" value="MXO90961.1"/>
    <property type="molecule type" value="Genomic_DNA"/>
</dbReference>
<feature type="transmembrane region" description="Helical" evidence="1">
    <location>
        <begin position="60"/>
        <end position="81"/>
    </location>
</feature>
<keyword evidence="1" id="KW-0472">Membrane</keyword>
<comment type="function">
    <text evidence="1">Involved in the import of queuosine (Q) precursors, required for Q precursor salvage.</text>
</comment>
<keyword evidence="1" id="KW-1133">Transmembrane helix</keyword>
<dbReference type="Pfam" id="PF02592">
    <property type="entry name" value="Vut_1"/>
    <property type="match status" value="1"/>
</dbReference>
<keyword evidence="1" id="KW-0812">Transmembrane</keyword>
<reference evidence="2 3" key="1">
    <citation type="submission" date="2019-12" db="EMBL/GenBank/DDBJ databases">
        <title>Genomic-based taxomic classification of the family Erythrobacteraceae.</title>
        <authorList>
            <person name="Xu L."/>
        </authorList>
    </citation>
    <scope>NUCLEOTIDE SEQUENCE [LARGE SCALE GENOMIC DNA]</scope>
    <source>
        <strain evidence="2 3">KCTC 52763</strain>
    </source>
</reference>
<keyword evidence="1" id="KW-0997">Cell inner membrane</keyword>
<feature type="transmembrane region" description="Helical" evidence="1">
    <location>
        <begin position="132"/>
        <end position="154"/>
    </location>
</feature>
<evidence type="ECO:0000313" key="3">
    <source>
        <dbReference type="Proteomes" id="UP000442714"/>
    </source>
</evidence>
<proteinExistence type="inferred from homology"/>
<comment type="caution">
    <text evidence="2">The sequence shown here is derived from an EMBL/GenBank/DDBJ whole genome shotgun (WGS) entry which is preliminary data.</text>
</comment>
<evidence type="ECO:0000313" key="2">
    <source>
        <dbReference type="EMBL" id="MXO90961.1"/>
    </source>
</evidence>
<keyword evidence="1" id="KW-0813">Transport</keyword>
<keyword evidence="1" id="KW-1003">Cell membrane</keyword>
<dbReference type="NCBIfam" id="TIGR00697">
    <property type="entry name" value="queuosine precursor transporter"/>
    <property type="match status" value="1"/>
</dbReference>
<dbReference type="Proteomes" id="UP000442714">
    <property type="component" value="Unassembled WGS sequence"/>
</dbReference>